<accession>A0A8H5BGN8</accession>
<dbReference type="SUPFAM" id="SSF52025">
    <property type="entry name" value="PA domain"/>
    <property type="match status" value="1"/>
</dbReference>
<dbReference type="InterPro" id="IPR007365">
    <property type="entry name" value="TFR-like_dimer_dom"/>
</dbReference>
<comment type="similarity">
    <text evidence="1">Belongs to the peptidase M28 family. M28B subfamily.</text>
</comment>
<dbReference type="InterPro" id="IPR007484">
    <property type="entry name" value="Peptidase_M28"/>
</dbReference>
<evidence type="ECO:0008006" key="7">
    <source>
        <dbReference type="Google" id="ProtNLM"/>
    </source>
</evidence>
<dbReference type="Pfam" id="PF04389">
    <property type="entry name" value="Peptidase_M28"/>
    <property type="match status" value="1"/>
</dbReference>
<dbReference type="OrthoDB" id="5841748at2759"/>
<dbReference type="EMBL" id="JAACJJ010000028">
    <property type="protein sequence ID" value="KAF5322133.1"/>
    <property type="molecule type" value="Genomic_DNA"/>
</dbReference>
<evidence type="ECO:0000256" key="1">
    <source>
        <dbReference type="ARBA" id="ARBA00005634"/>
    </source>
</evidence>
<dbReference type="CDD" id="cd08022">
    <property type="entry name" value="M28_PSMA_like"/>
    <property type="match status" value="1"/>
</dbReference>
<dbReference type="AlphaFoldDB" id="A0A8H5BGN8"/>
<evidence type="ECO:0000259" key="3">
    <source>
        <dbReference type="Pfam" id="PF04253"/>
    </source>
</evidence>
<dbReference type="Proteomes" id="UP000567179">
    <property type="component" value="Unassembled WGS sequence"/>
</dbReference>
<evidence type="ECO:0000259" key="2">
    <source>
        <dbReference type="Pfam" id="PF02225"/>
    </source>
</evidence>
<sequence length="906" mass="100533">MILMDMEKQHPKPEASDDLPRWKSDIFRPQAPVRRRLRIYAGVALGAFLLWLKACTNDGLLSALGGPKTGSFPHHHRPLSLEEKEKLFLSIPNAESAIEASLAYATHPHLAGSAEDLLDAKTILHLFQEEFGIHSQDLHLPIYDAGSEASRNATLRLTTPQASSRPNAWIDTYYPVMNTGTDQSLAILKSDGTPAWTADLVEDGDPRDEDAHKYRDTIAPWHGLSCDGDVTGQLIYANYGLKQDYDFLVSKGVNFTGKIVLTRYGGNFRGLKIKGAQELGAAGVLIYSDPRDDGYVTVANDFPPYPAGPARNPSSIQRGSVQYLSIYPGDPTTPGYPSYPDAERTEGSNIPKIPSLPLSWQNAQKLIEEIGDVYEHDKDGKATLSGRVSEASVRLVNHVNTKVTPIWNTMASIPGHIRNEVVVIGCHRDAWVMGAADPTSGTVSLHEIVRGYGALLRRGWKPLRTIVFASWDAEEYGLIGSTEWGEDFAPWIQEHVVAYVQVDVSVSGSRLTVAGSPSLANLLRKTAIDLPHPTRANATLWDATKDNGPYTESALNGFIDPAFKIEYERQQAQESKLSTGVNPMGSGSDFTVFLQRLGVASSDQSFSVTPTDAPYHYHSIYDTHSWQVRYADPGFKRHVSVAQYLGLVGLRITDSIILPLNTTQYSLELDEYLNVVEDLVPSLGNQASDVQFSSLRKAIKGVQEASTKLDAEKYEAEENFKKLLRRMRFPFPRRDGVRYRRRRTGALRRAADWVKGVFGVPPPTSAELQRLSIRSAESWEEYLEYTSIAALEIPLEGEADVEEDKCAFPHPIREFIKAAKRVGRANRKLKAFERGFISEGGIKDREWYRHLGVAPGKWLGYGATTLPGLTEAITFEKNVTLIHYEAQRLESLLTKLAETITPSDDE</sequence>
<feature type="domain" description="PA" evidence="2">
    <location>
        <begin position="230"/>
        <end position="297"/>
    </location>
</feature>
<dbReference type="PANTHER" id="PTHR10404:SF46">
    <property type="entry name" value="VACUOLAR PROTEIN SORTING-ASSOCIATED PROTEIN 70"/>
    <property type="match status" value="1"/>
</dbReference>
<dbReference type="Gene3D" id="3.50.30.30">
    <property type="match status" value="1"/>
</dbReference>
<feature type="domain" description="Peptidase M28" evidence="4">
    <location>
        <begin position="408"/>
        <end position="625"/>
    </location>
</feature>
<dbReference type="FunFam" id="3.40.630.10:FF:000101">
    <property type="entry name" value="N-acetylated alpha-linked acidic dipeptidase like 1"/>
    <property type="match status" value="1"/>
</dbReference>
<dbReference type="CDD" id="cd02121">
    <property type="entry name" value="PA_GCPII_like"/>
    <property type="match status" value="1"/>
</dbReference>
<feature type="domain" description="Transferrin receptor-like dimerisation" evidence="3">
    <location>
        <begin position="818"/>
        <end position="900"/>
    </location>
</feature>
<dbReference type="Gene3D" id="1.20.930.40">
    <property type="entry name" value="Transferrin receptor-like, dimerisation domain"/>
    <property type="match status" value="1"/>
</dbReference>
<dbReference type="PANTHER" id="PTHR10404">
    <property type="entry name" value="N-ACETYLATED-ALPHA-LINKED ACIDIC DIPEPTIDASE"/>
    <property type="match status" value="1"/>
</dbReference>
<keyword evidence="6" id="KW-1185">Reference proteome</keyword>
<dbReference type="GO" id="GO:0004180">
    <property type="term" value="F:carboxypeptidase activity"/>
    <property type="evidence" value="ECO:0007669"/>
    <property type="project" value="TreeGrafter"/>
</dbReference>
<organism evidence="5 6">
    <name type="scientific">Psilocybe cf. subviscida</name>
    <dbReference type="NCBI Taxonomy" id="2480587"/>
    <lineage>
        <taxon>Eukaryota</taxon>
        <taxon>Fungi</taxon>
        <taxon>Dikarya</taxon>
        <taxon>Basidiomycota</taxon>
        <taxon>Agaricomycotina</taxon>
        <taxon>Agaricomycetes</taxon>
        <taxon>Agaricomycetidae</taxon>
        <taxon>Agaricales</taxon>
        <taxon>Agaricineae</taxon>
        <taxon>Strophariaceae</taxon>
        <taxon>Psilocybe</taxon>
    </lineage>
</organism>
<evidence type="ECO:0000259" key="4">
    <source>
        <dbReference type="Pfam" id="PF04389"/>
    </source>
</evidence>
<name>A0A8H5BGN8_9AGAR</name>
<dbReference type="InterPro" id="IPR003137">
    <property type="entry name" value="PA_domain"/>
</dbReference>
<protein>
    <recommendedName>
        <fullName evidence="7">Zn-dependent exopeptidase</fullName>
    </recommendedName>
</protein>
<gene>
    <name evidence="5" type="ORF">D9619_000524</name>
</gene>
<dbReference type="Pfam" id="PF04253">
    <property type="entry name" value="TFR_dimer"/>
    <property type="match status" value="1"/>
</dbReference>
<dbReference type="Pfam" id="PF02225">
    <property type="entry name" value="PA"/>
    <property type="match status" value="1"/>
</dbReference>
<dbReference type="Gene3D" id="3.40.630.10">
    <property type="entry name" value="Zn peptidases"/>
    <property type="match status" value="1"/>
</dbReference>
<evidence type="ECO:0000313" key="5">
    <source>
        <dbReference type="EMBL" id="KAF5322133.1"/>
    </source>
</evidence>
<comment type="caution">
    <text evidence="5">The sequence shown here is derived from an EMBL/GenBank/DDBJ whole genome shotgun (WGS) entry which is preliminary data.</text>
</comment>
<dbReference type="SUPFAM" id="SSF47672">
    <property type="entry name" value="Transferrin receptor-like dimerisation domain"/>
    <property type="match status" value="2"/>
</dbReference>
<dbReference type="InterPro" id="IPR036757">
    <property type="entry name" value="TFR-like_dimer_dom_sf"/>
</dbReference>
<proteinExistence type="inferred from homology"/>
<reference evidence="5 6" key="1">
    <citation type="journal article" date="2020" name="ISME J.">
        <title>Uncovering the hidden diversity of litter-decomposition mechanisms in mushroom-forming fungi.</title>
        <authorList>
            <person name="Floudas D."/>
            <person name="Bentzer J."/>
            <person name="Ahren D."/>
            <person name="Johansson T."/>
            <person name="Persson P."/>
            <person name="Tunlid A."/>
        </authorList>
    </citation>
    <scope>NUCLEOTIDE SEQUENCE [LARGE SCALE GENOMIC DNA]</scope>
    <source>
        <strain evidence="5 6">CBS 101986</strain>
    </source>
</reference>
<evidence type="ECO:0000313" key="6">
    <source>
        <dbReference type="Proteomes" id="UP000567179"/>
    </source>
</evidence>
<dbReference type="InterPro" id="IPR046450">
    <property type="entry name" value="PA_dom_sf"/>
</dbReference>
<dbReference type="SUPFAM" id="SSF53187">
    <property type="entry name" value="Zn-dependent exopeptidases"/>
    <property type="match status" value="1"/>
</dbReference>
<dbReference type="InterPro" id="IPR039373">
    <property type="entry name" value="Peptidase_M28B"/>
</dbReference>